<name>A0A0A9BXP4_ARUDO</name>
<reference evidence="1" key="2">
    <citation type="journal article" date="2015" name="Data Brief">
        <title>Shoot transcriptome of the giant reed, Arundo donax.</title>
        <authorList>
            <person name="Barrero R.A."/>
            <person name="Guerrero F.D."/>
            <person name="Moolhuijzen P."/>
            <person name="Goolsby J.A."/>
            <person name="Tidwell J."/>
            <person name="Bellgard S.E."/>
            <person name="Bellgard M.I."/>
        </authorList>
    </citation>
    <scope>NUCLEOTIDE SEQUENCE</scope>
    <source>
        <tissue evidence="1">Shoot tissue taken approximately 20 cm above the soil surface</tissue>
    </source>
</reference>
<dbReference type="AlphaFoldDB" id="A0A0A9BXP4"/>
<organism evidence="1">
    <name type="scientific">Arundo donax</name>
    <name type="common">Giant reed</name>
    <name type="synonym">Donax arundinaceus</name>
    <dbReference type="NCBI Taxonomy" id="35708"/>
    <lineage>
        <taxon>Eukaryota</taxon>
        <taxon>Viridiplantae</taxon>
        <taxon>Streptophyta</taxon>
        <taxon>Embryophyta</taxon>
        <taxon>Tracheophyta</taxon>
        <taxon>Spermatophyta</taxon>
        <taxon>Magnoliopsida</taxon>
        <taxon>Liliopsida</taxon>
        <taxon>Poales</taxon>
        <taxon>Poaceae</taxon>
        <taxon>PACMAD clade</taxon>
        <taxon>Arundinoideae</taxon>
        <taxon>Arundineae</taxon>
        <taxon>Arundo</taxon>
    </lineage>
</organism>
<sequence length="48" mass="5084">MGYCGENSGISLPAMSYALSPDHTFLTMGYCGKNSCISLPAIHQTMPS</sequence>
<proteinExistence type="predicted"/>
<evidence type="ECO:0000313" key="1">
    <source>
        <dbReference type="EMBL" id="JAD68056.1"/>
    </source>
</evidence>
<protein>
    <submittedName>
        <fullName evidence="1">Uncharacterized protein</fullName>
    </submittedName>
</protein>
<accession>A0A0A9BXP4</accession>
<reference evidence="1" key="1">
    <citation type="submission" date="2014-09" db="EMBL/GenBank/DDBJ databases">
        <authorList>
            <person name="Magalhaes I.L.F."/>
            <person name="Oliveira U."/>
            <person name="Santos F.R."/>
            <person name="Vidigal T.H.D.A."/>
            <person name="Brescovit A.D."/>
            <person name="Santos A.J."/>
        </authorList>
    </citation>
    <scope>NUCLEOTIDE SEQUENCE</scope>
    <source>
        <tissue evidence="1">Shoot tissue taken approximately 20 cm above the soil surface</tissue>
    </source>
</reference>
<dbReference type="EMBL" id="GBRH01229839">
    <property type="protein sequence ID" value="JAD68056.1"/>
    <property type="molecule type" value="Transcribed_RNA"/>
</dbReference>